<keyword evidence="9" id="KW-1185">Reference proteome</keyword>
<organism evidence="8 9">
    <name type="scientific">Brachybacterium faecium (strain ATCC 43885 / DSM 4810 / JCM 11609 / LMG 19847 / NBRC 14762 / NCIMB 9860 / 6-10)</name>
    <dbReference type="NCBI Taxonomy" id="446465"/>
    <lineage>
        <taxon>Bacteria</taxon>
        <taxon>Bacillati</taxon>
        <taxon>Actinomycetota</taxon>
        <taxon>Actinomycetes</taxon>
        <taxon>Micrococcales</taxon>
        <taxon>Dermabacteraceae</taxon>
        <taxon>Brachybacterium</taxon>
    </lineage>
</organism>
<feature type="transmembrane region" description="Helical" evidence="7">
    <location>
        <begin position="168"/>
        <end position="186"/>
    </location>
</feature>
<comment type="subcellular location">
    <subcellularLocation>
        <location evidence="1">Cell membrane</location>
        <topology evidence="1">Multi-pass membrane protein</topology>
    </subcellularLocation>
</comment>
<feature type="compositionally biased region" description="Basic and acidic residues" evidence="6">
    <location>
        <begin position="528"/>
        <end position="538"/>
    </location>
</feature>
<feature type="transmembrane region" description="Helical" evidence="7">
    <location>
        <begin position="326"/>
        <end position="347"/>
    </location>
</feature>
<dbReference type="InterPro" id="IPR001851">
    <property type="entry name" value="ABC_transp_permease"/>
</dbReference>
<keyword evidence="2" id="KW-1003">Cell membrane</keyword>
<dbReference type="PATRIC" id="fig|446465.5.peg.2111"/>
<feature type="transmembrane region" description="Helical" evidence="7">
    <location>
        <begin position="226"/>
        <end position="244"/>
    </location>
</feature>
<dbReference type="HOGENOM" id="CLU_040769_0_2_11"/>
<dbReference type="PANTHER" id="PTHR47089:SF1">
    <property type="entry name" value="GUANOSINE ABC TRANSPORTER PERMEASE PROTEIN NUPP"/>
    <property type="match status" value="1"/>
</dbReference>
<feature type="transmembrane region" description="Helical" evidence="7">
    <location>
        <begin position="401"/>
        <end position="423"/>
    </location>
</feature>
<feature type="compositionally biased region" description="Low complexity" evidence="6">
    <location>
        <begin position="514"/>
        <end position="523"/>
    </location>
</feature>
<evidence type="ECO:0000256" key="4">
    <source>
        <dbReference type="ARBA" id="ARBA00022989"/>
    </source>
</evidence>
<evidence type="ECO:0000313" key="8">
    <source>
        <dbReference type="EMBL" id="ACU85933.1"/>
    </source>
</evidence>
<dbReference type="GO" id="GO:0022857">
    <property type="term" value="F:transmembrane transporter activity"/>
    <property type="evidence" value="ECO:0007669"/>
    <property type="project" value="InterPro"/>
</dbReference>
<feature type="region of interest" description="Disordered" evidence="6">
    <location>
        <begin position="1"/>
        <end position="30"/>
    </location>
</feature>
<dbReference type="AlphaFoldDB" id="C7MEC6"/>
<dbReference type="PANTHER" id="PTHR47089">
    <property type="entry name" value="ABC TRANSPORTER, PERMEASE PROTEIN"/>
    <property type="match status" value="1"/>
</dbReference>
<feature type="region of interest" description="Disordered" evidence="6">
    <location>
        <begin position="440"/>
        <end position="544"/>
    </location>
</feature>
<evidence type="ECO:0000256" key="2">
    <source>
        <dbReference type="ARBA" id="ARBA00022475"/>
    </source>
</evidence>
<keyword evidence="3 7" id="KW-0812">Transmembrane</keyword>
<feature type="transmembrane region" description="Helical" evidence="7">
    <location>
        <begin position="46"/>
        <end position="67"/>
    </location>
</feature>
<keyword evidence="4 7" id="KW-1133">Transmembrane helix</keyword>
<gene>
    <name evidence="8" type="ordered locus">Bfae_21260</name>
</gene>
<feature type="transmembrane region" description="Helical" evidence="7">
    <location>
        <begin position="278"/>
        <end position="296"/>
    </location>
</feature>
<evidence type="ECO:0000313" key="9">
    <source>
        <dbReference type="Proteomes" id="UP000001919"/>
    </source>
</evidence>
<dbReference type="CDD" id="cd06580">
    <property type="entry name" value="TM_PBP1_transp_TpRbsC_like"/>
    <property type="match status" value="1"/>
</dbReference>
<evidence type="ECO:0000256" key="6">
    <source>
        <dbReference type="SAM" id="MobiDB-lite"/>
    </source>
</evidence>
<sequence length="544" mass="55024">MSTVDVADTGSAPGVGAGSTDAPPPPEQTAESALARTLQRIARGDLLVVVMSFVFAFLIGSVLIVIADQEVRETLGYFFARPSDALTAIWQSVTQAYGAMFRGAVFDGTGYARAAESVREAGGTGTYVLVPALSAGLRPLTETLTIATPLIIASAGMAVSFRAGLFNIGGTGQLIVGAMAAGYVGFTLDLPVVLHLLVCLVAGILAGGVWGGIAGFLKARFGANEVISTIMLNWIATYLLFYALKTSAFTGANQSQPTSPSIGENAALPLLLGSGFRLHAGLFLAAGAAAVLWWLMSRSTIGFHFRAVGSNPRAAQVAGISPARTAFLVLAVAGALVGAAGAVHVLGTEHRLTEGVAGNIGFDAITVALLGRSGPLGIVLAGLLFAGLSTGGRFMESSQGVPLDLVQVIQVLVVLFIAAPPLVRTLIGLRRIDHPGAAARVRRARRARTGAAQTTAPTTAAQAAATAPSAARPAEQDEPAPGTAQGAAGAHTAGSPAGPDAAEPPGGPDPAAPEPAAGTAGEPGPAPSDERPGDRTDAQEEEER</sequence>
<dbReference type="KEGG" id="bfa:Bfae_21260"/>
<protein>
    <submittedName>
        <fullName evidence="8">ABC-type uncharacterized transport system, permease component</fullName>
    </submittedName>
</protein>
<dbReference type="STRING" id="446465.Bfae_21260"/>
<reference evidence="8 9" key="1">
    <citation type="journal article" date="2009" name="Stand. Genomic Sci.">
        <title>Complete genome sequence of Brachybacterium faecium type strain (Schefferle 6-10).</title>
        <authorList>
            <person name="Lapidus A."/>
            <person name="Pukall R."/>
            <person name="Labuttii K."/>
            <person name="Copeland A."/>
            <person name="Del Rio T.G."/>
            <person name="Nolan M."/>
            <person name="Chen F."/>
            <person name="Lucas S."/>
            <person name="Tice H."/>
            <person name="Cheng J.F."/>
            <person name="Bruce D."/>
            <person name="Goodwin L."/>
            <person name="Pitluck S."/>
            <person name="Rohde M."/>
            <person name="Goker M."/>
            <person name="Pati A."/>
            <person name="Ivanova N."/>
            <person name="Mavrommatis K."/>
            <person name="Chen A."/>
            <person name="Palaniappan K."/>
            <person name="D'haeseleer P."/>
            <person name="Chain P."/>
            <person name="Bristow J."/>
            <person name="Eisen J.A."/>
            <person name="Markowitz V."/>
            <person name="Hugenholtz P."/>
            <person name="Kyrpides N.C."/>
            <person name="Klenk H.P."/>
        </authorList>
    </citation>
    <scope>NUCLEOTIDE SEQUENCE [LARGE SCALE GENOMIC DNA]</scope>
    <source>
        <strain evidence="9">ATCC 43885 / DSM 4810 / JCM 11609 / LMG 19847 / NBRC 14762 / NCIMB 9860 / 6-10</strain>
    </source>
</reference>
<dbReference type="Pfam" id="PF02653">
    <property type="entry name" value="BPD_transp_2"/>
    <property type="match status" value="1"/>
</dbReference>
<dbReference type="EMBL" id="CP001643">
    <property type="protein sequence ID" value="ACU85933.1"/>
    <property type="molecule type" value="Genomic_DNA"/>
</dbReference>
<name>C7MEC6_BRAFD</name>
<feature type="transmembrane region" description="Helical" evidence="7">
    <location>
        <begin position="367"/>
        <end position="389"/>
    </location>
</feature>
<evidence type="ECO:0000256" key="7">
    <source>
        <dbReference type="SAM" id="Phobius"/>
    </source>
</evidence>
<feature type="compositionally biased region" description="Low complexity" evidence="6">
    <location>
        <begin position="449"/>
        <end position="504"/>
    </location>
</feature>
<dbReference type="OrthoDB" id="45037at2"/>
<dbReference type="Proteomes" id="UP000001919">
    <property type="component" value="Chromosome"/>
</dbReference>
<keyword evidence="5 7" id="KW-0472">Membrane</keyword>
<feature type="transmembrane region" description="Helical" evidence="7">
    <location>
        <begin position="192"/>
        <end position="214"/>
    </location>
</feature>
<evidence type="ECO:0000256" key="3">
    <source>
        <dbReference type="ARBA" id="ARBA00022692"/>
    </source>
</evidence>
<evidence type="ECO:0000256" key="5">
    <source>
        <dbReference type="ARBA" id="ARBA00023136"/>
    </source>
</evidence>
<dbReference type="GO" id="GO:0005886">
    <property type="term" value="C:plasma membrane"/>
    <property type="evidence" value="ECO:0007669"/>
    <property type="project" value="UniProtKB-SubCell"/>
</dbReference>
<accession>C7MEC6</accession>
<evidence type="ECO:0000256" key="1">
    <source>
        <dbReference type="ARBA" id="ARBA00004651"/>
    </source>
</evidence>
<proteinExistence type="predicted"/>
<dbReference type="eggNOG" id="COG4603">
    <property type="taxonomic scope" value="Bacteria"/>
</dbReference>